<name>A0A6C0DKS1_9ZZZZ</name>
<proteinExistence type="predicted"/>
<organism evidence="2">
    <name type="scientific">viral metagenome</name>
    <dbReference type="NCBI Taxonomy" id="1070528"/>
    <lineage>
        <taxon>unclassified sequences</taxon>
        <taxon>metagenomes</taxon>
        <taxon>organismal metagenomes</taxon>
    </lineage>
</organism>
<accession>A0A6C0DKS1</accession>
<sequence>MFSNTNIFWGILFKIIISISIILLGHWFWNYLKDTYTTKKTKDLVNIQIEKYKRIVDEIQQYKPFSNNPGSQKTVFETENERQKMNDELIEFMNKQMEN</sequence>
<evidence type="ECO:0000313" key="2">
    <source>
        <dbReference type="EMBL" id="QHT17516.1"/>
    </source>
</evidence>
<feature type="transmembrane region" description="Helical" evidence="1">
    <location>
        <begin position="6"/>
        <end position="32"/>
    </location>
</feature>
<dbReference type="AlphaFoldDB" id="A0A6C0DKS1"/>
<keyword evidence="1" id="KW-0812">Transmembrane</keyword>
<keyword evidence="1" id="KW-0472">Membrane</keyword>
<protein>
    <submittedName>
        <fullName evidence="2">Uncharacterized protein</fullName>
    </submittedName>
</protein>
<dbReference type="EMBL" id="MN739640">
    <property type="protein sequence ID" value="QHT17516.1"/>
    <property type="molecule type" value="Genomic_DNA"/>
</dbReference>
<keyword evidence="1" id="KW-1133">Transmembrane helix</keyword>
<evidence type="ECO:0000256" key="1">
    <source>
        <dbReference type="SAM" id="Phobius"/>
    </source>
</evidence>
<reference evidence="2" key="1">
    <citation type="journal article" date="2020" name="Nature">
        <title>Giant virus diversity and host interactions through global metagenomics.</title>
        <authorList>
            <person name="Schulz F."/>
            <person name="Roux S."/>
            <person name="Paez-Espino D."/>
            <person name="Jungbluth S."/>
            <person name="Walsh D.A."/>
            <person name="Denef V.J."/>
            <person name="McMahon K.D."/>
            <person name="Konstantinidis K.T."/>
            <person name="Eloe-Fadrosh E.A."/>
            <person name="Kyrpides N.C."/>
            <person name="Woyke T."/>
        </authorList>
    </citation>
    <scope>NUCLEOTIDE SEQUENCE</scope>
    <source>
        <strain evidence="2">GVMAG-M-3300023174-24</strain>
    </source>
</reference>